<keyword evidence="8 9" id="KW-0539">Nucleus</keyword>
<protein>
    <recommendedName>
        <fullName evidence="9">Nuclear pore complex protein Nup85</fullName>
    </recommendedName>
</protein>
<proteinExistence type="inferred from homology"/>
<evidence type="ECO:0000256" key="6">
    <source>
        <dbReference type="ARBA" id="ARBA00023010"/>
    </source>
</evidence>
<keyword evidence="7 9" id="KW-0906">Nuclear pore complex</keyword>
<dbReference type="PANTHER" id="PTHR13373">
    <property type="entry name" value="FROUNT PROTEIN-RELATED"/>
    <property type="match status" value="1"/>
</dbReference>
<evidence type="ECO:0000256" key="9">
    <source>
        <dbReference type="RuleBase" id="RU365073"/>
    </source>
</evidence>
<comment type="subcellular location">
    <subcellularLocation>
        <location evidence="1 9">Nucleus</location>
        <location evidence="1 9">Nuclear pore complex</location>
    </subcellularLocation>
</comment>
<dbReference type="EMBL" id="JASJQH010007596">
    <property type="protein sequence ID" value="KAK9703994.1"/>
    <property type="molecule type" value="Genomic_DNA"/>
</dbReference>
<evidence type="ECO:0000256" key="2">
    <source>
        <dbReference type="ARBA" id="ARBA00005573"/>
    </source>
</evidence>
<keyword evidence="4 9" id="KW-0509">mRNA transport</keyword>
<organism evidence="10 11">
    <name type="scientific">Basidiobolus ranarum</name>
    <dbReference type="NCBI Taxonomy" id="34480"/>
    <lineage>
        <taxon>Eukaryota</taxon>
        <taxon>Fungi</taxon>
        <taxon>Fungi incertae sedis</taxon>
        <taxon>Zoopagomycota</taxon>
        <taxon>Entomophthoromycotina</taxon>
        <taxon>Basidiobolomycetes</taxon>
        <taxon>Basidiobolales</taxon>
        <taxon>Basidiobolaceae</taxon>
        <taxon>Basidiobolus</taxon>
    </lineage>
</organism>
<comment type="subunit">
    <text evidence="9">Component of the nuclear pore complex (NPC).</text>
</comment>
<dbReference type="Proteomes" id="UP001479436">
    <property type="component" value="Unassembled WGS sequence"/>
</dbReference>
<evidence type="ECO:0000256" key="3">
    <source>
        <dbReference type="ARBA" id="ARBA00022448"/>
    </source>
</evidence>
<gene>
    <name evidence="10" type="ORF">K7432_010446</name>
</gene>
<dbReference type="PANTHER" id="PTHR13373:SF21">
    <property type="entry name" value="NUCLEAR PORE COMPLEX PROTEIN NUP85"/>
    <property type="match status" value="1"/>
</dbReference>
<evidence type="ECO:0000256" key="8">
    <source>
        <dbReference type="ARBA" id="ARBA00023242"/>
    </source>
</evidence>
<evidence type="ECO:0000256" key="5">
    <source>
        <dbReference type="ARBA" id="ARBA00022927"/>
    </source>
</evidence>
<evidence type="ECO:0000256" key="7">
    <source>
        <dbReference type="ARBA" id="ARBA00023132"/>
    </source>
</evidence>
<evidence type="ECO:0000256" key="1">
    <source>
        <dbReference type="ARBA" id="ARBA00004567"/>
    </source>
</evidence>
<accession>A0ABR2VVM0</accession>
<keyword evidence="9" id="KW-0472">Membrane</keyword>
<reference evidence="10 11" key="1">
    <citation type="submission" date="2023-04" db="EMBL/GenBank/DDBJ databases">
        <title>Genome of Basidiobolus ranarum AG-B5.</title>
        <authorList>
            <person name="Stajich J.E."/>
            <person name="Carter-House D."/>
            <person name="Gryganskyi A."/>
        </authorList>
    </citation>
    <scope>NUCLEOTIDE SEQUENCE [LARGE SCALE GENOMIC DNA]</scope>
    <source>
        <strain evidence="10 11">AG-B5</strain>
    </source>
</reference>
<name>A0ABR2VVM0_9FUNG</name>
<dbReference type="InterPro" id="IPR011502">
    <property type="entry name" value="Nucleoporin_Nup85"/>
</dbReference>
<keyword evidence="5 9" id="KW-0653">Protein transport</keyword>
<comment type="similarity">
    <text evidence="2 9">Belongs to the nucleoporin Nup85 family.</text>
</comment>
<comment type="function">
    <text evidence="9">Functions as a component of the nuclear pore complex (NPC).</text>
</comment>
<keyword evidence="6 9" id="KW-0811">Translocation</keyword>
<evidence type="ECO:0000313" key="11">
    <source>
        <dbReference type="Proteomes" id="UP001479436"/>
    </source>
</evidence>
<sequence length="147" mass="17163">MDSYMRWLNFNFPAPSVQEGEEIAQALKPSQHPQYWSYLNKCVVRGLVQAARKLLEYQLNDRVSGSSEELINSAMNLLDNMPRSSGYRSYGEFTKKWRIWREECRHLAMHERNVNFCTLFSILSGDEETILDVTESWEDALGAMLLY</sequence>
<dbReference type="Pfam" id="PF07575">
    <property type="entry name" value="Nucleopor_Nup85"/>
    <property type="match status" value="1"/>
</dbReference>
<comment type="caution">
    <text evidence="10">The sequence shown here is derived from an EMBL/GenBank/DDBJ whole genome shotgun (WGS) entry which is preliminary data.</text>
</comment>
<evidence type="ECO:0000313" key="10">
    <source>
        <dbReference type="EMBL" id="KAK9703994.1"/>
    </source>
</evidence>
<evidence type="ECO:0000256" key="4">
    <source>
        <dbReference type="ARBA" id="ARBA00022816"/>
    </source>
</evidence>
<keyword evidence="3 9" id="KW-0813">Transport</keyword>
<keyword evidence="11" id="KW-1185">Reference proteome</keyword>